<reference evidence="1" key="1">
    <citation type="submission" date="2021-01" db="EMBL/GenBank/DDBJ databases">
        <authorList>
            <consortium name="Genoscope - CEA"/>
            <person name="William W."/>
        </authorList>
    </citation>
    <scope>NUCLEOTIDE SEQUENCE</scope>
</reference>
<gene>
    <name evidence="1" type="ORF">PSON_ATCC_30995.1.T0390369</name>
</gene>
<accession>A0A8S1MY45</accession>
<dbReference type="AlphaFoldDB" id="A0A8S1MY45"/>
<name>A0A8S1MY45_9CILI</name>
<keyword evidence="2" id="KW-1185">Reference proteome</keyword>
<dbReference type="Proteomes" id="UP000692954">
    <property type="component" value="Unassembled WGS sequence"/>
</dbReference>
<comment type="caution">
    <text evidence="1">The sequence shown here is derived from an EMBL/GenBank/DDBJ whole genome shotgun (WGS) entry which is preliminary data.</text>
</comment>
<organism evidence="1 2">
    <name type="scientific">Paramecium sonneborni</name>
    <dbReference type="NCBI Taxonomy" id="65129"/>
    <lineage>
        <taxon>Eukaryota</taxon>
        <taxon>Sar</taxon>
        <taxon>Alveolata</taxon>
        <taxon>Ciliophora</taxon>
        <taxon>Intramacronucleata</taxon>
        <taxon>Oligohymenophorea</taxon>
        <taxon>Peniculida</taxon>
        <taxon>Parameciidae</taxon>
        <taxon>Paramecium</taxon>
    </lineage>
</organism>
<sequence>MKTLDFKNSIVQQNNINSNYELLNQLEARKLKQIIPSKKDFEHNFQTEVVKKQQGYVITELRAQLDAKLDNIIHLQLCTFHYFEVPLVGHKKPLIISKYLLITIIDFTFTNQAKMKFYISRHTLTPNRFNFEEAFQRKQVLRYTEPGEDNIFTTPFLYMAIFSQQQSIIHAKIQYGMKIQKLQKQDQEEKERPMTAFMSGRINSALSRKQSKDLILMNMNLRQYEPENQRRQLIIKRVQSAKRFQETLINKQNIDQDKQDLIREKYEYSQKKKIIKDILNIKDQIDLQIKDQQKTWLTNLYSIFICRFIRVQYIQMANHMMNEAIIVRKKHRTRLNLKKYLTQYGETIQLRTKFHTLQCLFVFAQNYQKTVKKRAEFICFSFMKSYGQIGEIIQKTYRFRRLIRTVIESYRNYKKRVGAYVQRIIMLWNKYWGVMYHQIQKEDIEKVKEIKKQMNKTIINFQVDEEVKKSPYLDGKLQIVIVQDYYKQLKAEFITKFRSVYKKGKSGARGAYIAAQGFEIKNLNLFKCVDKTTLKELIYKYMLEKRMIQSVLLKK</sequence>
<evidence type="ECO:0000313" key="1">
    <source>
        <dbReference type="EMBL" id="CAD8079934.1"/>
    </source>
</evidence>
<protein>
    <submittedName>
        <fullName evidence="1">Uncharacterized protein</fullName>
    </submittedName>
</protein>
<dbReference type="EMBL" id="CAJJDN010000039">
    <property type="protein sequence ID" value="CAD8079934.1"/>
    <property type="molecule type" value="Genomic_DNA"/>
</dbReference>
<proteinExistence type="predicted"/>
<evidence type="ECO:0000313" key="2">
    <source>
        <dbReference type="Proteomes" id="UP000692954"/>
    </source>
</evidence>